<dbReference type="EMBL" id="CAJVPY010002104">
    <property type="protein sequence ID" value="CAG8548587.1"/>
    <property type="molecule type" value="Genomic_DNA"/>
</dbReference>
<protein>
    <submittedName>
        <fullName evidence="2">14454_t:CDS:1</fullName>
    </submittedName>
</protein>
<dbReference type="Proteomes" id="UP000789405">
    <property type="component" value="Unassembled WGS sequence"/>
</dbReference>
<reference evidence="2" key="1">
    <citation type="submission" date="2021-06" db="EMBL/GenBank/DDBJ databases">
        <authorList>
            <person name="Kallberg Y."/>
            <person name="Tangrot J."/>
            <person name="Rosling A."/>
        </authorList>
    </citation>
    <scope>NUCLEOTIDE SEQUENCE</scope>
    <source>
        <strain evidence="2">MA453B</strain>
    </source>
</reference>
<evidence type="ECO:0000313" key="3">
    <source>
        <dbReference type="Proteomes" id="UP000789405"/>
    </source>
</evidence>
<feature type="compositionally biased region" description="Low complexity" evidence="1">
    <location>
        <begin position="364"/>
        <end position="386"/>
    </location>
</feature>
<comment type="caution">
    <text evidence="2">The sequence shown here is derived from an EMBL/GenBank/DDBJ whole genome shotgun (WGS) entry which is preliminary data.</text>
</comment>
<sequence>MPLTKNLKAILIIEVIRKNGLKSSISTLLIDNKPILTIQNKNWPSLQKIALTALLILLTIAPKESKVTIYTNSTFLKKVKTGNNIGYIENQKINKQNFGGYIMGVNTLLDIKFIELIVEPIETKPQYKQKWVETEFISAKIIANNFFAIMKKQTLLYNMNFTIKIIQQMEKYNNWLNQERIKQLQNAHHGINWKLVYEYLSLKDKPSIKKTNPKRSKLKSFKIKMLTDELPTFANLYKRHSTKYKSSNCHRCNIEIENKIYWLICKNNSTKLNQIISQAIDKTGSKNKKVGQQQCQNLSNFRRIHVINQIPIRVIIPEKYQISTSVIAIKDIVKLYNIIVSYIHEEIWIPSQIDSYNTNSLNSSNINNMQNQQNQNLNTNNAYINQKQLKHNK</sequence>
<accession>A0A9N9B0A0</accession>
<dbReference type="AlphaFoldDB" id="A0A9N9B0A0"/>
<proteinExistence type="predicted"/>
<gene>
    <name evidence="2" type="ORF">DERYTH_LOCUS5155</name>
</gene>
<dbReference type="OrthoDB" id="2360310at2759"/>
<keyword evidence="3" id="KW-1185">Reference proteome</keyword>
<evidence type="ECO:0000313" key="2">
    <source>
        <dbReference type="EMBL" id="CAG8548587.1"/>
    </source>
</evidence>
<evidence type="ECO:0000256" key="1">
    <source>
        <dbReference type="SAM" id="MobiDB-lite"/>
    </source>
</evidence>
<name>A0A9N9B0A0_9GLOM</name>
<organism evidence="2 3">
    <name type="scientific">Dentiscutata erythropus</name>
    <dbReference type="NCBI Taxonomy" id="1348616"/>
    <lineage>
        <taxon>Eukaryota</taxon>
        <taxon>Fungi</taxon>
        <taxon>Fungi incertae sedis</taxon>
        <taxon>Mucoromycota</taxon>
        <taxon>Glomeromycotina</taxon>
        <taxon>Glomeromycetes</taxon>
        <taxon>Diversisporales</taxon>
        <taxon>Gigasporaceae</taxon>
        <taxon>Dentiscutata</taxon>
    </lineage>
</organism>
<feature type="region of interest" description="Disordered" evidence="1">
    <location>
        <begin position="364"/>
        <end position="393"/>
    </location>
</feature>